<organism evidence="1 2">
    <name type="scientific">Calothrix parasitica NIES-267</name>
    <dbReference type="NCBI Taxonomy" id="1973488"/>
    <lineage>
        <taxon>Bacteria</taxon>
        <taxon>Bacillati</taxon>
        <taxon>Cyanobacteriota</taxon>
        <taxon>Cyanophyceae</taxon>
        <taxon>Nostocales</taxon>
        <taxon>Calotrichaceae</taxon>
        <taxon>Calothrix</taxon>
    </lineage>
</organism>
<sequence length="165" mass="18820">MQKGNLGFILKMAQTINPQIYPGRELSINLEELRQLPEGTLGRELAYFFDENGFEPLNSGDWIQRTHDIWHVLTGLSPSKDDEFILQAFTRSQVFRPSSAILVLAGLLTHKCNLQEIIKVIRSGKMAKKLIDWDVESDWATPLTEVREKLGVIPLNQKLEAMNDE</sequence>
<accession>A0A1Z4LVS7</accession>
<reference evidence="1 2" key="1">
    <citation type="submission" date="2017-06" db="EMBL/GenBank/DDBJ databases">
        <title>Genome sequencing of cyanobaciteial culture collection at National Institute for Environmental Studies (NIES).</title>
        <authorList>
            <person name="Hirose Y."/>
            <person name="Shimura Y."/>
            <person name="Fujisawa T."/>
            <person name="Nakamura Y."/>
            <person name="Kawachi M."/>
        </authorList>
    </citation>
    <scope>NUCLEOTIDE SEQUENCE [LARGE SCALE GENOMIC DNA]</scope>
    <source>
        <strain evidence="1 2">NIES-267</strain>
    </source>
</reference>
<dbReference type="GO" id="GO:0006744">
    <property type="term" value="P:ubiquinone biosynthetic process"/>
    <property type="evidence" value="ECO:0007669"/>
    <property type="project" value="InterPro"/>
</dbReference>
<dbReference type="PANTHER" id="PTHR12922">
    <property type="entry name" value="UBIQUINONE BIOSYNTHESIS PROTEIN"/>
    <property type="match status" value="1"/>
</dbReference>
<dbReference type="PANTHER" id="PTHR12922:SF7">
    <property type="entry name" value="UBIQUINONE BIOSYNTHESIS PROTEIN COQ4 HOMOLOG, MITOCHONDRIAL"/>
    <property type="match status" value="1"/>
</dbReference>
<dbReference type="Proteomes" id="UP000218418">
    <property type="component" value="Chromosome"/>
</dbReference>
<dbReference type="Pfam" id="PF05019">
    <property type="entry name" value="Coq4"/>
    <property type="match status" value="1"/>
</dbReference>
<name>A0A1Z4LVS7_9CYAN</name>
<evidence type="ECO:0000313" key="1">
    <source>
        <dbReference type="EMBL" id="BAY85241.1"/>
    </source>
</evidence>
<dbReference type="OrthoDB" id="5720816at2"/>
<evidence type="ECO:0000313" key="2">
    <source>
        <dbReference type="Proteomes" id="UP000218418"/>
    </source>
</evidence>
<keyword evidence="2" id="KW-1185">Reference proteome</keyword>
<dbReference type="EMBL" id="AP018227">
    <property type="protein sequence ID" value="BAY85241.1"/>
    <property type="molecule type" value="Genomic_DNA"/>
</dbReference>
<dbReference type="AlphaFoldDB" id="A0A1Z4LVS7"/>
<proteinExistence type="predicted"/>
<evidence type="ECO:0008006" key="3">
    <source>
        <dbReference type="Google" id="ProtNLM"/>
    </source>
</evidence>
<protein>
    <recommendedName>
        <fullName evidence="3">Ubiquinone biosynthesis protein</fullName>
    </recommendedName>
</protein>
<gene>
    <name evidence="1" type="ORF">NIES267_47400</name>
</gene>
<dbReference type="InterPro" id="IPR007715">
    <property type="entry name" value="Coq4"/>
</dbReference>